<gene>
    <name evidence="2" type="ORF">O181_117187</name>
</gene>
<dbReference type="Pfam" id="PF22936">
    <property type="entry name" value="Pol_BBD"/>
    <property type="match status" value="1"/>
</dbReference>
<reference evidence="2" key="1">
    <citation type="submission" date="2021-03" db="EMBL/GenBank/DDBJ databases">
        <title>Draft genome sequence of rust myrtle Austropuccinia psidii MF-1, a brazilian biotype.</title>
        <authorList>
            <person name="Quecine M.C."/>
            <person name="Pachon D.M.R."/>
            <person name="Bonatelli M.L."/>
            <person name="Correr F.H."/>
            <person name="Franceschini L.M."/>
            <person name="Leite T.F."/>
            <person name="Margarido G.R.A."/>
            <person name="Almeida C.A."/>
            <person name="Ferrarezi J.A."/>
            <person name="Labate C.A."/>
        </authorList>
    </citation>
    <scope>NUCLEOTIDE SEQUENCE</scope>
    <source>
        <strain evidence="2">MF-1</strain>
    </source>
</reference>
<dbReference type="InterPro" id="IPR054722">
    <property type="entry name" value="PolX-like_BBD"/>
</dbReference>
<evidence type="ECO:0000259" key="1">
    <source>
        <dbReference type="Pfam" id="PF22936"/>
    </source>
</evidence>
<dbReference type="AlphaFoldDB" id="A0A9Q3KCV7"/>
<sequence>MELNAVSIMVPNELLSYSLLGKLGGNTHLSQHINHSNSLNAKKEHNSSALITSFEELHKIIFYCSHGKHNKRCTTLKKEDFWADNPHLKPSFLEKKRKNNPSPNLSIAQALTKIGGSSAPTHDQVVVYYGTAHHVFNSPKRFIKQLKKIDCEVAIGDSSSKLWAQGIGIVQLECKGQVLNLRNCLYLQKLKCNLISLLELFKYALSIQQIDNNFSLISSNRTLLKGEINNHLMYITYNLPASLLKMLEKNLFHC</sequence>
<keyword evidence="3" id="KW-1185">Reference proteome</keyword>
<comment type="caution">
    <text evidence="2">The sequence shown here is derived from an EMBL/GenBank/DDBJ whole genome shotgun (WGS) entry which is preliminary data.</text>
</comment>
<name>A0A9Q3KCV7_9BASI</name>
<accession>A0A9Q3KCV7</accession>
<organism evidence="2 3">
    <name type="scientific">Austropuccinia psidii MF-1</name>
    <dbReference type="NCBI Taxonomy" id="1389203"/>
    <lineage>
        <taxon>Eukaryota</taxon>
        <taxon>Fungi</taxon>
        <taxon>Dikarya</taxon>
        <taxon>Basidiomycota</taxon>
        <taxon>Pucciniomycotina</taxon>
        <taxon>Pucciniomycetes</taxon>
        <taxon>Pucciniales</taxon>
        <taxon>Sphaerophragmiaceae</taxon>
        <taxon>Austropuccinia</taxon>
    </lineage>
</organism>
<evidence type="ECO:0000313" key="3">
    <source>
        <dbReference type="Proteomes" id="UP000765509"/>
    </source>
</evidence>
<dbReference type="EMBL" id="AVOT02100695">
    <property type="protein sequence ID" value="MBW0577472.1"/>
    <property type="molecule type" value="Genomic_DNA"/>
</dbReference>
<feature type="domain" description="Retrovirus-related Pol polyprotein from transposon TNT 1-94-like beta-barrel" evidence="1">
    <location>
        <begin position="130"/>
        <end position="200"/>
    </location>
</feature>
<dbReference type="OrthoDB" id="3251181at2759"/>
<dbReference type="Proteomes" id="UP000765509">
    <property type="component" value="Unassembled WGS sequence"/>
</dbReference>
<protein>
    <recommendedName>
        <fullName evidence="1">Retrovirus-related Pol polyprotein from transposon TNT 1-94-like beta-barrel domain-containing protein</fullName>
    </recommendedName>
</protein>
<proteinExistence type="predicted"/>
<evidence type="ECO:0000313" key="2">
    <source>
        <dbReference type="EMBL" id="MBW0577472.1"/>
    </source>
</evidence>